<dbReference type="Proteomes" id="UP000434172">
    <property type="component" value="Unassembled WGS sequence"/>
</dbReference>
<proteinExistence type="predicted"/>
<comment type="caution">
    <text evidence="1">The sequence shown here is derived from an EMBL/GenBank/DDBJ whole genome shotgun (WGS) entry which is preliminary data.</text>
</comment>
<evidence type="ECO:0000313" key="2">
    <source>
        <dbReference type="Proteomes" id="UP000434172"/>
    </source>
</evidence>
<keyword evidence="2" id="KW-1185">Reference proteome</keyword>
<sequence length="17" mass="1809">MGVGIVLNTGRLLQPKL</sequence>
<organism evidence="1 2">
    <name type="scientific">Colletotrichum asianum</name>
    <dbReference type="NCBI Taxonomy" id="702518"/>
    <lineage>
        <taxon>Eukaryota</taxon>
        <taxon>Fungi</taxon>
        <taxon>Dikarya</taxon>
        <taxon>Ascomycota</taxon>
        <taxon>Pezizomycotina</taxon>
        <taxon>Sordariomycetes</taxon>
        <taxon>Hypocreomycetidae</taxon>
        <taxon>Glomerellales</taxon>
        <taxon>Glomerellaceae</taxon>
        <taxon>Colletotrichum</taxon>
        <taxon>Colletotrichum gloeosporioides species complex</taxon>
    </lineage>
</organism>
<gene>
    <name evidence="1" type="ORF">GQ607_002265</name>
</gene>
<reference evidence="1 2" key="1">
    <citation type="submission" date="2019-12" db="EMBL/GenBank/DDBJ databases">
        <title>A genome sequence resource for the geographically widespread anthracnose pathogen Colletotrichum asianum.</title>
        <authorList>
            <person name="Meng Y."/>
        </authorList>
    </citation>
    <scope>NUCLEOTIDE SEQUENCE [LARGE SCALE GENOMIC DNA]</scope>
    <source>
        <strain evidence="1 2">ICMP 18580</strain>
    </source>
</reference>
<protein>
    <submittedName>
        <fullName evidence="1">Uncharacterized protein</fullName>
    </submittedName>
</protein>
<dbReference type="EMBL" id="WOWK01000007">
    <property type="protein sequence ID" value="KAF0330386.1"/>
    <property type="molecule type" value="Genomic_DNA"/>
</dbReference>
<dbReference type="AlphaFoldDB" id="A0A8H3ZWP9"/>
<evidence type="ECO:0000313" key="1">
    <source>
        <dbReference type="EMBL" id="KAF0330386.1"/>
    </source>
</evidence>
<accession>A0A8H3ZWP9</accession>
<name>A0A8H3ZWP9_9PEZI</name>